<dbReference type="InterPro" id="IPR050794">
    <property type="entry name" value="CPA2_transporter"/>
</dbReference>
<feature type="transmembrane region" description="Helical" evidence="10">
    <location>
        <begin position="134"/>
        <end position="156"/>
    </location>
</feature>
<evidence type="ECO:0000256" key="2">
    <source>
        <dbReference type="ARBA" id="ARBA00022448"/>
    </source>
</evidence>
<evidence type="ECO:0000256" key="6">
    <source>
        <dbReference type="ARBA" id="ARBA00022989"/>
    </source>
</evidence>
<feature type="transmembrane region" description="Helical" evidence="10">
    <location>
        <begin position="237"/>
        <end position="254"/>
    </location>
</feature>
<comment type="subcellular location">
    <subcellularLocation>
        <location evidence="1">Membrane</location>
        <topology evidence="1">Multi-pass membrane protein</topology>
    </subcellularLocation>
</comment>
<evidence type="ECO:0000259" key="12">
    <source>
        <dbReference type="Pfam" id="PF23256"/>
    </source>
</evidence>
<dbReference type="GO" id="GO:0006813">
    <property type="term" value="P:potassium ion transport"/>
    <property type="evidence" value="ECO:0007669"/>
    <property type="project" value="UniProtKB-KW"/>
</dbReference>
<evidence type="ECO:0000256" key="10">
    <source>
        <dbReference type="SAM" id="Phobius"/>
    </source>
</evidence>
<gene>
    <name evidence="14" type="ORF">F0562_023672</name>
</gene>
<dbReference type="EMBL" id="CM018035">
    <property type="protein sequence ID" value="KAA8542520.1"/>
    <property type="molecule type" value="Genomic_DNA"/>
</dbReference>
<dbReference type="InterPro" id="IPR038770">
    <property type="entry name" value="Na+/solute_symporter_sf"/>
</dbReference>
<dbReference type="OrthoDB" id="1938353at2759"/>
<evidence type="ECO:0000256" key="1">
    <source>
        <dbReference type="ARBA" id="ARBA00004141"/>
    </source>
</evidence>
<feature type="domain" description="Cation/H(+) antiporter C-terminal" evidence="13">
    <location>
        <begin position="632"/>
        <end position="777"/>
    </location>
</feature>
<dbReference type="InterPro" id="IPR006153">
    <property type="entry name" value="Cation/H_exchanger_TM"/>
</dbReference>
<dbReference type="GO" id="GO:0016020">
    <property type="term" value="C:membrane"/>
    <property type="evidence" value="ECO:0007669"/>
    <property type="project" value="UniProtKB-SubCell"/>
</dbReference>
<keyword evidence="2" id="KW-0813">Transport</keyword>
<evidence type="ECO:0000256" key="8">
    <source>
        <dbReference type="ARBA" id="ARBA00023136"/>
    </source>
</evidence>
<dbReference type="Pfam" id="PF23256">
    <property type="entry name" value="CHX17_2nd"/>
    <property type="match status" value="1"/>
</dbReference>
<feature type="transmembrane region" description="Helical" evidence="10">
    <location>
        <begin position="418"/>
        <end position="436"/>
    </location>
</feature>
<dbReference type="GO" id="GO:1902600">
    <property type="term" value="P:proton transmembrane transport"/>
    <property type="evidence" value="ECO:0007669"/>
    <property type="project" value="InterPro"/>
</dbReference>
<sequence>MNDVSAEYFNSNNGLRCIRFPPKIHSIGFWNNEDPFQYSVPVAELQMVVIFVLTQLLHFPLKRFGIPSLFSEIMAGIILGPTLPNNVRDHTRKLSPDNSQEIIGTLSIFGYTLFLFLIGVQTDMGMILKTGKKAFAIGVLSLIAPFVVGSAFTNILVKNPIVQKNASAKNLVFVVGAHAMTPFPVIALLLKDLKILNSELGRLALSSSLISELLSVSLTAVMAIFKVYKDHQSLSRAIVDLGLCVCFLLFILIIRPAMVWMVKQTPEGRPVKDSYIYFIILVVLLSGVFSHWIEQAVLFGPFIIGLAVPAGTPLGYTLVDKLDSFVSGLLLPLFMTLIASRTNLDAINLLHPFAITNITLIIVTFLAKVSACMLAARFCELPFEDALALGLIMSAKGVVEMATYSFLRDFQTIDRQTFTLMVIATALATVAVPICVRKLYDPSRKYAGYQKRNILHSKHDSVLHIVACIHNPHNTAAIINLLDLSGPTTERPVMIHLLHLIELRGRTSPIFISHQIQKETVSNRSYSEDVILAFSQYEKYHQGAVMAQAFTAISPREFMHEDICTLALNKLAALVVIPFHLKWAIDGSIISEDQALRTLNCKILDRAPCSVGILLDRGHQGRSTTEESAKSSYSVVTVFFGGKDDREALTYAKRAVKNSSISLTVVRCMAMEDESLNEEEKRLDDIVLDDVKLNNSGKENFFYMEVVMSNGCETSLLVRAMLDEFDLIIVGRRHNVECPQTAGLKEFSEFPELGVVGDLIASWDRKGKACVLVIQQQEHIIQ</sequence>
<dbReference type="InterPro" id="IPR057290">
    <property type="entry name" value="CHX17_C"/>
</dbReference>
<feature type="domain" description="Cation/H(+) antiporter central" evidence="12">
    <location>
        <begin position="493"/>
        <end position="623"/>
    </location>
</feature>
<organism evidence="14 15">
    <name type="scientific">Nyssa sinensis</name>
    <dbReference type="NCBI Taxonomy" id="561372"/>
    <lineage>
        <taxon>Eukaryota</taxon>
        <taxon>Viridiplantae</taxon>
        <taxon>Streptophyta</taxon>
        <taxon>Embryophyta</taxon>
        <taxon>Tracheophyta</taxon>
        <taxon>Spermatophyta</taxon>
        <taxon>Magnoliopsida</taxon>
        <taxon>eudicotyledons</taxon>
        <taxon>Gunneridae</taxon>
        <taxon>Pentapetalae</taxon>
        <taxon>asterids</taxon>
        <taxon>Cornales</taxon>
        <taxon>Nyssaceae</taxon>
        <taxon>Nyssa</taxon>
    </lineage>
</organism>
<feature type="transmembrane region" description="Helical" evidence="10">
    <location>
        <begin position="102"/>
        <end position="122"/>
    </location>
</feature>
<evidence type="ECO:0000313" key="14">
    <source>
        <dbReference type="EMBL" id="KAA8542520.1"/>
    </source>
</evidence>
<dbReference type="Gene3D" id="1.20.1530.20">
    <property type="match status" value="1"/>
</dbReference>
<keyword evidence="7" id="KW-0406">Ion transport</keyword>
<keyword evidence="15" id="KW-1185">Reference proteome</keyword>
<protein>
    <submittedName>
        <fullName evidence="14">Uncharacterized protein</fullName>
    </submittedName>
</protein>
<feature type="transmembrane region" description="Helical" evidence="10">
    <location>
        <begin position="350"/>
        <end position="374"/>
    </location>
</feature>
<dbReference type="GO" id="GO:0012505">
    <property type="term" value="C:endomembrane system"/>
    <property type="evidence" value="ECO:0007669"/>
    <property type="project" value="TreeGrafter"/>
</dbReference>
<feature type="transmembrane region" description="Helical" evidence="10">
    <location>
        <begin position="299"/>
        <end position="318"/>
    </location>
</feature>
<dbReference type="Proteomes" id="UP000325577">
    <property type="component" value="Linkage Group LG12"/>
</dbReference>
<evidence type="ECO:0000256" key="3">
    <source>
        <dbReference type="ARBA" id="ARBA00022538"/>
    </source>
</evidence>
<evidence type="ECO:0000256" key="7">
    <source>
        <dbReference type="ARBA" id="ARBA00023065"/>
    </source>
</evidence>
<accession>A0A5J5BJT3</accession>
<feature type="domain" description="Cation/H+ exchanger transmembrane" evidence="11">
    <location>
        <begin position="52"/>
        <end position="432"/>
    </location>
</feature>
<dbReference type="PANTHER" id="PTHR32468:SF17">
    <property type="entry name" value="CATION_H(+) ANTIPORTER 4"/>
    <property type="match status" value="1"/>
</dbReference>
<name>A0A5J5BJT3_9ASTE</name>
<feature type="transmembrane region" description="Helical" evidence="10">
    <location>
        <begin position="202"/>
        <end position="225"/>
    </location>
</feature>
<dbReference type="AlphaFoldDB" id="A0A5J5BJT3"/>
<keyword evidence="8 10" id="KW-0472">Membrane</keyword>
<feature type="transmembrane region" description="Helical" evidence="10">
    <location>
        <begin position="275"/>
        <end position="293"/>
    </location>
</feature>
<proteinExistence type="inferred from homology"/>
<dbReference type="Pfam" id="PF00999">
    <property type="entry name" value="Na_H_Exchanger"/>
    <property type="match status" value="1"/>
</dbReference>
<dbReference type="Pfam" id="PF23259">
    <property type="entry name" value="CHX17_C"/>
    <property type="match status" value="1"/>
</dbReference>
<keyword evidence="5" id="KW-0630">Potassium</keyword>
<evidence type="ECO:0000259" key="11">
    <source>
        <dbReference type="Pfam" id="PF00999"/>
    </source>
</evidence>
<dbReference type="GO" id="GO:0015297">
    <property type="term" value="F:antiporter activity"/>
    <property type="evidence" value="ECO:0007669"/>
    <property type="project" value="InterPro"/>
</dbReference>
<dbReference type="PANTHER" id="PTHR32468">
    <property type="entry name" value="CATION/H + ANTIPORTER"/>
    <property type="match status" value="1"/>
</dbReference>
<reference evidence="14 15" key="1">
    <citation type="submission" date="2019-09" db="EMBL/GenBank/DDBJ databases">
        <title>A chromosome-level genome assembly of the Chinese tupelo Nyssa sinensis.</title>
        <authorList>
            <person name="Yang X."/>
            <person name="Kang M."/>
            <person name="Yang Y."/>
            <person name="Xiong H."/>
            <person name="Wang M."/>
            <person name="Zhang Z."/>
            <person name="Wang Z."/>
            <person name="Wu H."/>
            <person name="Ma T."/>
            <person name="Liu J."/>
            <person name="Xi Z."/>
        </authorList>
    </citation>
    <scope>NUCLEOTIDE SEQUENCE [LARGE SCALE GENOMIC DNA]</scope>
    <source>
        <strain evidence="14">J267</strain>
        <tissue evidence="14">Leaf</tissue>
    </source>
</reference>
<evidence type="ECO:0000256" key="5">
    <source>
        <dbReference type="ARBA" id="ARBA00022958"/>
    </source>
</evidence>
<evidence type="ECO:0000313" key="15">
    <source>
        <dbReference type="Proteomes" id="UP000325577"/>
    </source>
</evidence>
<feature type="transmembrane region" description="Helical" evidence="10">
    <location>
        <begin position="171"/>
        <end position="190"/>
    </location>
</feature>
<keyword evidence="6 10" id="KW-1133">Transmembrane helix</keyword>
<dbReference type="GO" id="GO:0006885">
    <property type="term" value="P:regulation of pH"/>
    <property type="evidence" value="ECO:0007669"/>
    <property type="project" value="TreeGrafter"/>
</dbReference>
<evidence type="ECO:0000256" key="4">
    <source>
        <dbReference type="ARBA" id="ARBA00022692"/>
    </source>
</evidence>
<dbReference type="InterPro" id="IPR057291">
    <property type="entry name" value="CHX17_2nd"/>
</dbReference>
<evidence type="ECO:0000259" key="13">
    <source>
        <dbReference type="Pfam" id="PF23259"/>
    </source>
</evidence>
<evidence type="ECO:0000256" key="9">
    <source>
        <dbReference type="ARBA" id="ARBA00038341"/>
    </source>
</evidence>
<keyword evidence="3" id="KW-0633">Potassium transport</keyword>
<comment type="similarity">
    <text evidence="9">Belongs to the monovalent cation:proton antiporter 2 (CPA2) transporter (TC 2.A.37) family. CHX (TC 2.A.37.4) subfamily.</text>
</comment>
<keyword evidence="4 10" id="KW-0812">Transmembrane</keyword>